<feature type="domain" description="OmpA-like" evidence="7">
    <location>
        <begin position="62"/>
        <end position="178"/>
    </location>
</feature>
<dbReference type="InterPro" id="IPR036737">
    <property type="entry name" value="OmpA-like_sf"/>
</dbReference>
<dbReference type="Pfam" id="PF00691">
    <property type="entry name" value="OmpA"/>
    <property type="match status" value="1"/>
</dbReference>
<evidence type="ECO:0000256" key="5">
    <source>
        <dbReference type="SAM" id="MobiDB-lite"/>
    </source>
</evidence>
<organism evidence="8 9">
    <name type="scientific">Salibaculum griseiflavum</name>
    <dbReference type="NCBI Taxonomy" id="1914409"/>
    <lineage>
        <taxon>Bacteria</taxon>
        <taxon>Pseudomonadati</taxon>
        <taxon>Pseudomonadota</taxon>
        <taxon>Alphaproteobacteria</taxon>
        <taxon>Rhodobacterales</taxon>
        <taxon>Roseobacteraceae</taxon>
        <taxon>Salibaculum</taxon>
    </lineage>
</organism>
<evidence type="ECO:0000256" key="3">
    <source>
        <dbReference type="ARBA" id="ARBA00023237"/>
    </source>
</evidence>
<keyword evidence="2 4" id="KW-0472">Membrane</keyword>
<dbReference type="EMBL" id="QETF01000003">
    <property type="protein sequence ID" value="PWG17873.1"/>
    <property type="molecule type" value="Genomic_DNA"/>
</dbReference>
<accession>A0A2V1P5U0</accession>
<evidence type="ECO:0000256" key="1">
    <source>
        <dbReference type="ARBA" id="ARBA00004442"/>
    </source>
</evidence>
<dbReference type="CDD" id="cd07185">
    <property type="entry name" value="OmpA_C-like"/>
    <property type="match status" value="1"/>
</dbReference>
<gene>
    <name evidence="8" type="ORF">DFK10_03910</name>
</gene>
<dbReference type="AlphaFoldDB" id="A0A2V1P5U0"/>
<dbReference type="InterPro" id="IPR006665">
    <property type="entry name" value="OmpA-like"/>
</dbReference>
<dbReference type="Gene3D" id="3.30.1330.60">
    <property type="entry name" value="OmpA-like domain"/>
    <property type="match status" value="1"/>
</dbReference>
<protein>
    <recommendedName>
        <fullName evidence="7">OmpA-like domain-containing protein</fullName>
    </recommendedName>
</protein>
<dbReference type="PROSITE" id="PS51123">
    <property type="entry name" value="OMPA_2"/>
    <property type="match status" value="1"/>
</dbReference>
<evidence type="ECO:0000256" key="6">
    <source>
        <dbReference type="SAM" id="SignalP"/>
    </source>
</evidence>
<evidence type="ECO:0000256" key="4">
    <source>
        <dbReference type="PROSITE-ProRule" id="PRU00473"/>
    </source>
</evidence>
<dbReference type="PRINTS" id="PR01021">
    <property type="entry name" value="OMPADOMAIN"/>
</dbReference>
<feature type="signal peptide" evidence="6">
    <location>
        <begin position="1"/>
        <end position="20"/>
    </location>
</feature>
<evidence type="ECO:0000256" key="2">
    <source>
        <dbReference type="ARBA" id="ARBA00023136"/>
    </source>
</evidence>
<dbReference type="PANTHER" id="PTHR30329:SF21">
    <property type="entry name" value="LIPOPROTEIN YIAD-RELATED"/>
    <property type="match status" value="1"/>
</dbReference>
<keyword evidence="6" id="KW-0732">Signal</keyword>
<dbReference type="OrthoDB" id="9810367at2"/>
<dbReference type="InterPro" id="IPR050330">
    <property type="entry name" value="Bact_OuterMem_StrucFunc"/>
</dbReference>
<feature type="region of interest" description="Disordered" evidence="5">
    <location>
        <begin position="209"/>
        <end position="230"/>
    </location>
</feature>
<comment type="subcellular location">
    <subcellularLocation>
        <location evidence="1">Cell outer membrane</location>
    </subcellularLocation>
</comment>
<keyword evidence="9" id="KW-1185">Reference proteome</keyword>
<dbReference type="PROSITE" id="PS51257">
    <property type="entry name" value="PROKAR_LIPOPROTEIN"/>
    <property type="match status" value="1"/>
</dbReference>
<comment type="caution">
    <text evidence="8">The sequence shown here is derived from an EMBL/GenBank/DDBJ whole genome shotgun (WGS) entry which is preliminary data.</text>
</comment>
<evidence type="ECO:0000259" key="7">
    <source>
        <dbReference type="PROSITE" id="PS51123"/>
    </source>
</evidence>
<proteinExistence type="predicted"/>
<dbReference type="PANTHER" id="PTHR30329">
    <property type="entry name" value="STATOR ELEMENT OF FLAGELLAR MOTOR COMPLEX"/>
    <property type="match status" value="1"/>
</dbReference>
<feature type="chain" id="PRO_5015847093" description="OmpA-like domain-containing protein" evidence="6">
    <location>
        <begin position="21"/>
        <end position="230"/>
    </location>
</feature>
<dbReference type="SUPFAM" id="SSF103088">
    <property type="entry name" value="OmpA-like"/>
    <property type="match status" value="1"/>
</dbReference>
<dbReference type="RefSeq" id="WP_109386807.1">
    <property type="nucleotide sequence ID" value="NZ_QETF01000003.1"/>
</dbReference>
<keyword evidence="3" id="KW-0998">Cell outer membrane</keyword>
<evidence type="ECO:0000313" key="9">
    <source>
        <dbReference type="Proteomes" id="UP000245293"/>
    </source>
</evidence>
<sequence>MKRPLTFIAASGLIALSGCAGEWRDFNTREAGAQLDTGYFGNATMNNVLVGTGQANYVINLNQRFSNEVQPTINFAFNSTALDQQARQILRQQATWINQFPEVRFKVYGHTDLVGSRAYNRGLGLRRAQAAVAYLVSQGVDRGRLEAVVSQGETQPLIVTEGRERRNRRTVTEVTGFVQNHPTVLNGEYAAVIFRDYVSTGVSGSLGDANPAGLGHSTNLPTGGGGGGGN</sequence>
<reference evidence="9" key="1">
    <citation type="submission" date="2018-05" db="EMBL/GenBank/DDBJ databases">
        <authorList>
            <person name="Du Z."/>
            <person name="Wang X."/>
        </authorList>
    </citation>
    <scope>NUCLEOTIDE SEQUENCE [LARGE SCALE GENOMIC DNA]</scope>
    <source>
        <strain evidence="9">WDS4C29</strain>
    </source>
</reference>
<dbReference type="Proteomes" id="UP000245293">
    <property type="component" value="Unassembled WGS sequence"/>
</dbReference>
<evidence type="ECO:0000313" key="8">
    <source>
        <dbReference type="EMBL" id="PWG17873.1"/>
    </source>
</evidence>
<name>A0A2V1P5U0_9RHOB</name>
<dbReference type="InterPro" id="IPR006664">
    <property type="entry name" value="OMP_bac"/>
</dbReference>
<dbReference type="GO" id="GO:0009279">
    <property type="term" value="C:cell outer membrane"/>
    <property type="evidence" value="ECO:0007669"/>
    <property type="project" value="UniProtKB-SubCell"/>
</dbReference>